<dbReference type="GO" id="GO:0005509">
    <property type="term" value="F:calcium ion binding"/>
    <property type="evidence" value="ECO:0007669"/>
    <property type="project" value="InterPro"/>
</dbReference>
<dbReference type="AlphaFoldDB" id="C1MSS1"/>
<keyword evidence="3" id="KW-1185">Reference proteome</keyword>
<dbReference type="STRING" id="564608.C1MSS1"/>
<dbReference type="InterPro" id="IPR016123">
    <property type="entry name" value="Mog1/PsbP_a/b/a-sand"/>
</dbReference>
<dbReference type="PANTHER" id="PTHR31407">
    <property type="match status" value="1"/>
</dbReference>
<dbReference type="Gene3D" id="3.40.1000.10">
    <property type="entry name" value="Mog1/PsbP, alpha/beta/alpha sandwich"/>
    <property type="match status" value="1"/>
</dbReference>
<protein>
    <submittedName>
        <fullName evidence="2">Predicted protein</fullName>
    </submittedName>
</protein>
<reference evidence="2 3" key="1">
    <citation type="journal article" date="2009" name="Science">
        <title>Green evolution and dynamic adaptations revealed by genomes of the marine picoeukaryotes Micromonas.</title>
        <authorList>
            <person name="Worden A.Z."/>
            <person name="Lee J.H."/>
            <person name="Mock T."/>
            <person name="Rouze P."/>
            <person name="Simmons M.P."/>
            <person name="Aerts A.L."/>
            <person name="Allen A.E."/>
            <person name="Cuvelier M.L."/>
            <person name="Derelle E."/>
            <person name="Everett M.V."/>
            <person name="Foulon E."/>
            <person name="Grimwood J."/>
            <person name="Gundlach H."/>
            <person name="Henrissat B."/>
            <person name="Napoli C."/>
            <person name="McDonald S.M."/>
            <person name="Parker M.S."/>
            <person name="Rombauts S."/>
            <person name="Salamov A."/>
            <person name="Von Dassow P."/>
            <person name="Badger J.H."/>
            <person name="Coutinho P.M."/>
            <person name="Demir E."/>
            <person name="Dubchak I."/>
            <person name="Gentemann C."/>
            <person name="Eikrem W."/>
            <person name="Gready J.E."/>
            <person name="John U."/>
            <person name="Lanier W."/>
            <person name="Lindquist E.A."/>
            <person name="Lucas S."/>
            <person name="Mayer K.F."/>
            <person name="Moreau H."/>
            <person name="Not F."/>
            <person name="Otillar R."/>
            <person name="Panaud O."/>
            <person name="Pangilinan J."/>
            <person name="Paulsen I."/>
            <person name="Piegu B."/>
            <person name="Poliakov A."/>
            <person name="Robbens S."/>
            <person name="Schmutz J."/>
            <person name="Toulza E."/>
            <person name="Wyss T."/>
            <person name="Zelensky A."/>
            <person name="Zhou K."/>
            <person name="Armbrust E.V."/>
            <person name="Bhattacharya D."/>
            <person name="Goodenough U.W."/>
            <person name="Van de Peer Y."/>
            <person name="Grigoriev I.V."/>
        </authorList>
    </citation>
    <scope>NUCLEOTIDE SEQUENCE [LARGE SCALE GENOMIC DNA]</scope>
    <source>
        <strain evidence="2 3">CCMP1545</strain>
    </source>
</reference>
<dbReference type="eggNOG" id="ENOG502QT2I">
    <property type="taxonomic scope" value="Eukaryota"/>
</dbReference>
<proteinExistence type="predicted"/>
<dbReference type="EMBL" id="GG663739">
    <property type="protein sequence ID" value="EEH56829.1"/>
    <property type="molecule type" value="Genomic_DNA"/>
</dbReference>
<evidence type="ECO:0000313" key="2">
    <source>
        <dbReference type="EMBL" id="EEH56829.1"/>
    </source>
</evidence>
<dbReference type="Pfam" id="PF01789">
    <property type="entry name" value="PsbP"/>
    <property type="match status" value="1"/>
</dbReference>
<organism evidence="3">
    <name type="scientific">Micromonas pusilla (strain CCMP1545)</name>
    <name type="common">Picoplanktonic green alga</name>
    <dbReference type="NCBI Taxonomy" id="564608"/>
    <lineage>
        <taxon>Eukaryota</taxon>
        <taxon>Viridiplantae</taxon>
        <taxon>Chlorophyta</taxon>
        <taxon>Mamiellophyceae</taxon>
        <taxon>Mamiellales</taxon>
        <taxon>Mamiellaceae</taxon>
        <taxon>Micromonas</taxon>
    </lineage>
</organism>
<name>C1MSS1_MICPC</name>
<dbReference type="Proteomes" id="UP000001876">
    <property type="component" value="Unassembled WGS sequence"/>
</dbReference>
<dbReference type="OMA" id="ANDKQWA"/>
<sequence>MVGAYLPEDATVPGFYDFTPDAKRTPALRADALGIYHIALPPTWKEAPVSNARSGNYCQPRCDEATTEVQFVDPTAGSVQIIIIPTTKLLIAKNEPSIEDVGELNGLINAISPSITGSVAVEPEEIVSAEEVKHEGKTYYAYELLTPFAEFGLHNVAKVSTSKNYVVIAALAASEKQWGKSEADCKKILDSFRVNV</sequence>
<evidence type="ECO:0000259" key="1">
    <source>
        <dbReference type="Pfam" id="PF01789"/>
    </source>
</evidence>
<gene>
    <name evidence="2" type="ORF">MICPUCDRAFT_26716</name>
</gene>
<dbReference type="GO" id="GO:0009654">
    <property type="term" value="C:photosystem II oxygen evolving complex"/>
    <property type="evidence" value="ECO:0007669"/>
    <property type="project" value="InterPro"/>
</dbReference>
<dbReference type="KEGG" id="mpp:MICPUCDRAFT_26716"/>
<dbReference type="OrthoDB" id="512438at2759"/>
<accession>C1MSS1</accession>
<evidence type="ECO:0000313" key="3">
    <source>
        <dbReference type="Proteomes" id="UP000001876"/>
    </source>
</evidence>
<dbReference type="GO" id="GO:0015979">
    <property type="term" value="P:photosynthesis"/>
    <property type="evidence" value="ECO:0007669"/>
    <property type="project" value="InterPro"/>
</dbReference>
<dbReference type="SUPFAM" id="SSF55724">
    <property type="entry name" value="Mog1p/PsbP-like"/>
    <property type="match status" value="1"/>
</dbReference>
<dbReference type="RefSeq" id="XP_003058374.1">
    <property type="nucleotide sequence ID" value="XM_003058328.1"/>
</dbReference>
<dbReference type="PANTHER" id="PTHR31407:SF18">
    <property type="entry name" value="PSBP DOMAIN-CONTAINING PROTEIN 6, CHLOROPLASTIC"/>
    <property type="match status" value="1"/>
</dbReference>
<dbReference type="InterPro" id="IPR002683">
    <property type="entry name" value="PsbP_C"/>
</dbReference>
<dbReference type="GeneID" id="9684166"/>
<feature type="domain" description="PsbP C-terminal" evidence="1">
    <location>
        <begin position="36"/>
        <end position="194"/>
    </location>
</feature>
<dbReference type="GO" id="GO:0019898">
    <property type="term" value="C:extrinsic component of membrane"/>
    <property type="evidence" value="ECO:0007669"/>
    <property type="project" value="InterPro"/>
</dbReference>